<gene>
    <name evidence="1" type="ORF">CEP64_12425</name>
</gene>
<sequence length="228" mass="27039">MNNSIFDYENDEYFALLNWQYHHSNNNPINTMAESYYETVKITMNHLIKNIRSNVIRDRMIFPILFNFNHYIELKLKSCLVYLSLKNEKHSNEINIIIKEVMGSNNKGNKVYKYPNTHDLSKILTILIKSIEQTNIFENQYNVSDKLKSTTEYINDLYTHKIIKKSANLDLFRFPLNFNQDNQKYVETFGNFTDKKNVGISIEKLRNKIIDISKELESLSEFLNIDNN</sequence>
<organism evidence="1 2">
    <name type="scientific">Mammaliicoccus sciuri</name>
    <name type="common">Staphylococcus sciuri</name>
    <dbReference type="NCBI Taxonomy" id="1296"/>
    <lineage>
        <taxon>Bacteria</taxon>
        <taxon>Bacillati</taxon>
        <taxon>Bacillota</taxon>
        <taxon>Bacilli</taxon>
        <taxon>Bacillales</taxon>
        <taxon>Staphylococcaceae</taxon>
        <taxon>Mammaliicoccus</taxon>
    </lineage>
</organism>
<dbReference type="EMBL" id="CP022046">
    <property type="protein sequence ID" value="ASE35360.1"/>
    <property type="molecule type" value="Genomic_DNA"/>
</dbReference>
<protein>
    <recommendedName>
        <fullName evidence="3">HEPN domain-containing protein</fullName>
    </recommendedName>
</protein>
<evidence type="ECO:0008006" key="3">
    <source>
        <dbReference type="Google" id="ProtNLM"/>
    </source>
</evidence>
<accession>A0AAI8DKF1</accession>
<dbReference type="RefSeq" id="WP_088592618.1">
    <property type="nucleotide sequence ID" value="NZ_CP022046.2"/>
</dbReference>
<proteinExistence type="predicted"/>
<reference evidence="2" key="1">
    <citation type="submission" date="2017-06" db="EMBL/GenBank/DDBJ databases">
        <title>FDA dAtabase for Regulatory Grade micrObial Sequences (FDA-ARGOS): Supporting development and validation of Infectious Disease Dx tests.</title>
        <authorList>
            <person name="Goldberg B."/>
            <person name="Campos J."/>
            <person name="Tallon L."/>
            <person name="Sadzewicz L."/>
            <person name="Sengamalay N."/>
            <person name="Ott S."/>
            <person name="Godinez A."/>
            <person name="Nagaraj S."/>
            <person name="Vavikolanu K."/>
            <person name="Nadendla S."/>
            <person name="George J."/>
            <person name="Geyer C."/>
            <person name="Sichtig H."/>
        </authorList>
    </citation>
    <scope>NUCLEOTIDE SEQUENCE [LARGE SCALE GENOMIC DNA]</scope>
    <source>
        <strain evidence="2">FDAARGOS_285</strain>
    </source>
</reference>
<evidence type="ECO:0000313" key="2">
    <source>
        <dbReference type="Proteomes" id="UP000197058"/>
    </source>
</evidence>
<dbReference type="AlphaFoldDB" id="A0AAI8DKF1"/>
<evidence type="ECO:0000313" key="1">
    <source>
        <dbReference type="EMBL" id="ASE35360.1"/>
    </source>
</evidence>
<dbReference type="Proteomes" id="UP000197058">
    <property type="component" value="Chromosome"/>
</dbReference>
<dbReference type="KEGG" id="sscu:CEP64_12425"/>
<name>A0AAI8DKF1_MAMSC</name>